<feature type="compositionally biased region" description="Basic and acidic residues" evidence="1">
    <location>
        <begin position="95"/>
        <end position="104"/>
    </location>
</feature>
<feature type="region of interest" description="Disordered" evidence="1">
    <location>
        <begin position="80"/>
        <end position="104"/>
    </location>
</feature>
<proteinExistence type="predicted"/>
<evidence type="ECO:0000313" key="2">
    <source>
        <dbReference type="EMBL" id="TNN28976.1"/>
    </source>
</evidence>
<dbReference type="AlphaFoldDB" id="A0A4Z2EJD9"/>
<gene>
    <name evidence="2" type="ORF">EYF80_060876</name>
</gene>
<sequence>MVPYGKTPPGDINHQWTSGMHRCGGVSGVRGVSGARRKLYALHYSSLHAGPERIHLQILRTLDEWKKSEDDLTLRTRRRRRGRVDRGRRRTQVSHNRELRTRCV</sequence>
<accession>A0A4Z2EJD9</accession>
<feature type="compositionally biased region" description="Basic residues" evidence="1">
    <location>
        <begin position="80"/>
        <end position="92"/>
    </location>
</feature>
<organism evidence="2 3">
    <name type="scientific">Liparis tanakae</name>
    <name type="common">Tanaka's snailfish</name>
    <dbReference type="NCBI Taxonomy" id="230148"/>
    <lineage>
        <taxon>Eukaryota</taxon>
        <taxon>Metazoa</taxon>
        <taxon>Chordata</taxon>
        <taxon>Craniata</taxon>
        <taxon>Vertebrata</taxon>
        <taxon>Euteleostomi</taxon>
        <taxon>Actinopterygii</taxon>
        <taxon>Neopterygii</taxon>
        <taxon>Teleostei</taxon>
        <taxon>Neoteleostei</taxon>
        <taxon>Acanthomorphata</taxon>
        <taxon>Eupercaria</taxon>
        <taxon>Perciformes</taxon>
        <taxon>Cottioidei</taxon>
        <taxon>Cottales</taxon>
        <taxon>Liparidae</taxon>
        <taxon>Liparis</taxon>
    </lineage>
</organism>
<reference evidence="2 3" key="1">
    <citation type="submission" date="2019-03" db="EMBL/GenBank/DDBJ databases">
        <title>First draft genome of Liparis tanakae, snailfish: a comprehensive survey of snailfish specific genes.</title>
        <authorList>
            <person name="Kim W."/>
            <person name="Song I."/>
            <person name="Jeong J.-H."/>
            <person name="Kim D."/>
            <person name="Kim S."/>
            <person name="Ryu S."/>
            <person name="Song J.Y."/>
            <person name="Lee S.K."/>
        </authorList>
    </citation>
    <scope>NUCLEOTIDE SEQUENCE [LARGE SCALE GENOMIC DNA]</scope>
    <source>
        <tissue evidence="2">Muscle</tissue>
    </source>
</reference>
<name>A0A4Z2EJD9_9TELE</name>
<keyword evidence="3" id="KW-1185">Reference proteome</keyword>
<evidence type="ECO:0000256" key="1">
    <source>
        <dbReference type="SAM" id="MobiDB-lite"/>
    </source>
</evidence>
<dbReference type="Proteomes" id="UP000314294">
    <property type="component" value="Unassembled WGS sequence"/>
</dbReference>
<dbReference type="EMBL" id="SRLO01006212">
    <property type="protein sequence ID" value="TNN28976.1"/>
    <property type="molecule type" value="Genomic_DNA"/>
</dbReference>
<protein>
    <submittedName>
        <fullName evidence="2">Uncharacterized protein</fullName>
    </submittedName>
</protein>
<evidence type="ECO:0000313" key="3">
    <source>
        <dbReference type="Proteomes" id="UP000314294"/>
    </source>
</evidence>
<comment type="caution">
    <text evidence="2">The sequence shown here is derived from an EMBL/GenBank/DDBJ whole genome shotgun (WGS) entry which is preliminary data.</text>
</comment>